<dbReference type="HAMAP" id="MF_00740">
    <property type="entry name" value="Phosphopentomut"/>
    <property type="match status" value="1"/>
</dbReference>
<dbReference type="PANTHER" id="PTHR21110:SF0">
    <property type="entry name" value="PHOSPHOPENTOMUTASE"/>
    <property type="match status" value="1"/>
</dbReference>
<comment type="pathway">
    <text evidence="5">Carbohydrate degradation; 2-deoxy-D-ribose 1-phosphate degradation; D-glyceraldehyde 3-phosphate and acetaldehyde from 2-deoxy-alpha-D-ribose 1-phosphate: step 1/2.</text>
</comment>
<evidence type="ECO:0000256" key="3">
    <source>
        <dbReference type="ARBA" id="ARBA00023211"/>
    </source>
</evidence>
<protein>
    <recommendedName>
        <fullName evidence="5 6">Phosphopentomutase</fullName>
        <ecNumber evidence="5 6">5.4.2.7</ecNumber>
    </recommendedName>
    <alternativeName>
        <fullName evidence="5">Phosphodeoxyribomutase</fullName>
    </alternativeName>
</protein>
<keyword evidence="5" id="KW-0963">Cytoplasm</keyword>
<evidence type="ECO:0000256" key="1">
    <source>
        <dbReference type="ARBA" id="ARBA00010373"/>
    </source>
</evidence>
<dbReference type="Proteomes" id="UP001477672">
    <property type="component" value="Unassembled WGS sequence"/>
</dbReference>
<dbReference type="GO" id="GO:0008973">
    <property type="term" value="F:phosphopentomutase activity"/>
    <property type="evidence" value="ECO:0007669"/>
    <property type="project" value="UniProtKB-EC"/>
</dbReference>
<dbReference type="SUPFAM" id="SSF53649">
    <property type="entry name" value="Alkaline phosphatase-like"/>
    <property type="match status" value="1"/>
</dbReference>
<evidence type="ECO:0000259" key="7">
    <source>
        <dbReference type="Pfam" id="PF01676"/>
    </source>
</evidence>
<keyword evidence="9" id="KW-1185">Reference proteome</keyword>
<comment type="subcellular location">
    <subcellularLocation>
        <location evidence="5">Cytoplasm</location>
    </subcellularLocation>
</comment>
<organism evidence="8 9">
    <name type="scientific">Ruthenibacterium intestinale</name>
    <dbReference type="NCBI Taxonomy" id="3133163"/>
    <lineage>
        <taxon>Bacteria</taxon>
        <taxon>Bacillati</taxon>
        <taxon>Bacillota</taxon>
        <taxon>Clostridia</taxon>
        <taxon>Eubacteriales</taxon>
        <taxon>Oscillospiraceae</taxon>
        <taxon>Ruthenibacterium</taxon>
    </lineage>
</organism>
<dbReference type="EC" id="5.4.2.7" evidence="5 6"/>
<reference evidence="8 9" key="1">
    <citation type="submission" date="2024-03" db="EMBL/GenBank/DDBJ databases">
        <title>Human intestinal bacterial collection.</title>
        <authorList>
            <person name="Pauvert C."/>
            <person name="Hitch T.C.A."/>
            <person name="Clavel T."/>
        </authorList>
    </citation>
    <scope>NUCLEOTIDE SEQUENCE [LARGE SCALE GENOMIC DNA]</scope>
    <source>
        <strain evidence="8 9">CLA-JM-H11</strain>
    </source>
</reference>
<dbReference type="PIRSF" id="PIRSF001491">
    <property type="entry name" value="Ppentomutase"/>
    <property type="match status" value="1"/>
</dbReference>
<keyword evidence="4 5" id="KW-0413">Isomerase</keyword>
<feature type="domain" description="Metalloenzyme" evidence="7">
    <location>
        <begin position="3"/>
        <end position="377"/>
    </location>
</feature>
<evidence type="ECO:0000256" key="5">
    <source>
        <dbReference type="HAMAP-Rule" id="MF_00740"/>
    </source>
</evidence>
<evidence type="ECO:0000256" key="2">
    <source>
        <dbReference type="ARBA" id="ARBA00022723"/>
    </source>
</evidence>
<keyword evidence="2 5" id="KW-0479">Metal-binding</keyword>
<dbReference type="Gene3D" id="3.30.70.1250">
    <property type="entry name" value="Phosphopentomutase"/>
    <property type="match status" value="1"/>
</dbReference>
<feature type="binding site" evidence="5">
    <location>
        <position position="325"/>
    </location>
    <ligand>
        <name>Mn(2+)</name>
        <dbReference type="ChEBI" id="CHEBI:29035"/>
        <label>1</label>
    </ligand>
</feature>
<name>A0ABV1GD05_9FIRM</name>
<comment type="cofactor">
    <cofactor evidence="5">
        <name>Mn(2+)</name>
        <dbReference type="ChEBI" id="CHEBI:29035"/>
    </cofactor>
    <text evidence="5">Binds 2 manganese ions.</text>
</comment>
<dbReference type="NCBIfam" id="NF003766">
    <property type="entry name" value="PRK05362.1"/>
    <property type="match status" value="1"/>
</dbReference>
<dbReference type="RefSeq" id="WP_349215144.1">
    <property type="nucleotide sequence ID" value="NZ_JBBMFA010000065.1"/>
</dbReference>
<dbReference type="InterPro" id="IPR010045">
    <property type="entry name" value="DeoB"/>
</dbReference>
<evidence type="ECO:0000313" key="8">
    <source>
        <dbReference type="EMBL" id="MEQ2519710.1"/>
    </source>
</evidence>
<keyword evidence="3 5" id="KW-0464">Manganese</keyword>
<dbReference type="EMBL" id="JBBMFA010000065">
    <property type="protein sequence ID" value="MEQ2519710.1"/>
    <property type="molecule type" value="Genomic_DNA"/>
</dbReference>
<comment type="caution">
    <text evidence="8">The sequence shown here is derived from an EMBL/GenBank/DDBJ whole genome shotgun (WGS) entry which is preliminary data.</text>
</comment>
<evidence type="ECO:0000256" key="6">
    <source>
        <dbReference type="NCBIfam" id="TIGR01696"/>
    </source>
</evidence>
<dbReference type="Gene3D" id="3.40.720.10">
    <property type="entry name" value="Alkaline Phosphatase, subunit A"/>
    <property type="match status" value="1"/>
</dbReference>
<dbReference type="CDD" id="cd16009">
    <property type="entry name" value="PPM"/>
    <property type="match status" value="1"/>
</dbReference>
<dbReference type="InterPro" id="IPR024052">
    <property type="entry name" value="Phosphopentomutase_DeoB_cap_sf"/>
</dbReference>
<dbReference type="InterPro" id="IPR017850">
    <property type="entry name" value="Alkaline_phosphatase_core_sf"/>
</dbReference>
<dbReference type="PANTHER" id="PTHR21110">
    <property type="entry name" value="PHOSPHOPENTOMUTASE"/>
    <property type="match status" value="1"/>
</dbReference>
<dbReference type="NCBIfam" id="TIGR01696">
    <property type="entry name" value="deoB"/>
    <property type="match status" value="1"/>
</dbReference>
<sequence>MAKRVFVVVLDSFGVGQAPDAADFGDCGANTLRSIAQNQNFHCPNLTRMGLFNLDGADALLPDSAPIGAFARLRECSRGKDTTIGHWEIAGVESTTPLPTYPNGFPPEIIREFEHITGRGVLCNRPYSGTQVLRDYGEEHLRTGALIVYTSADSVFQVAAHESVVPVEQLYEYCRAARAMLTGKHGVGRVIARPFEGTCAEDFRRTARRHDFSLTPPAPTMLDVLSGAGLDVLAVGKIRDIFAGRGVTEHFPTSGNAEGEQTLLQLAQRDFHGLAFVNLVDFDMLYGHRRNIDGYARAASAFDQTLGQLLPLLRADDLLMITADHGCDPGFLRSTDHTREYVPLLMCGESVRAGLNLGTINGFGAVAATVCGWLGVSAELQGENLLPRILQ</sequence>
<comment type="similarity">
    <text evidence="1 5">Belongs to the phosphopentomutase family.</text>
</comment>
<comment type="catalytic activity">
    <reaction evidence="5">
        <text>2-deoxy-alpha-D-ribose 1-phosphate = 2-deoxy-D-ribose 5-phosphate</text>
        <dbReference type="Rhea" id="RHEA:27658"/>
        <dbReference type="ChEBI" id="CHEBI:57259"/>
        <dbReference type="ChEBI" id="CHEBI:62877"/>
        <dbReference type="EC" id="5.4.2.7"/>
    </reaction>
</comment>
<accession>A0ABV1GD05</accession>
<feature type="binding site" evidence="5">
    <location>
        <position position="288"/>
    </location>
    <ligand>
        <name>Mn(2+)</name>
        <dbReference type="ChEBI" id="CHEBI:29035"/>
        <label>2</label>
    </ligand>
</feature>
<feature type="binding site" evidence="5">
    <location>
        <position position="11"/>
    </location>
    <ligand>
        <name>Mn(2+)</name>
        <dbReference type="ChEBI" id="CHEBI:29035"/>
        <label>1</label>
    </ligand>
</feature>
<evidence type="ECO:0000313" key="9">
    <source>
        <dbReference type="Proteomes" id="UP001477672"/>
    </source>
</evidence>
<feature type="binding site" evidence="5">
    <location>
        <position position="337"/>
    </location>
    <ligand>
        <name>Mn(2+)</name>
        <dbReference type="ChEBI" id="CHEBI:29035"/>
        <label>2</label>
    </ligand>
</feature>
<gene>
    <name evidence="5" type="primary">deoB</name>
    <name evidence="8" type="ORF">WMO24_04590</name>
</gene>
<feature type="binding site" evidence="5">
    <location>
        <position position="324"/>
    </location>
    <ligand>
        <name>Mn(2+)</name>
        <dbReference type="ChEBI" id="CHEBI:29035"/>
        <label>1</label>
    </ligand>
</feature>
<evidence type="ECO:0000256" key="4">
    <source>
        <dbReference type="ARBA" id="ARBA00023235"/>
    </source>
</evidence>
<comment type="function">
    <text evidence="5">Isomerase that catalyzes the conversion of deoxy-ribose 1-phosphate (dRib-1-P) and ribose 1-phosphate (Rib-1-P) to deoxy-ribose 5-phosphate (dRib-5-P) and ribose 5-phosphate (Rib-5-P), respectively.</text>
</comment>
<dbReference type="SUPFAM" id="SSF143856">
    <property type="entry name" value="DeoB insert domain-like"/>
    <property type="match status" value="1"/>
</dbReference>
<proteinExistence type="inferred from homology"/>
<feature type="binding site" evidence="5">
    <location>
        <position position="283"/>
    </location>
    <ligand>
        <name>Mn(2+)</name>
        <dbReference type="ChEBI" id="CHEBI:29035"/>
        <label>2</label>
    </ligand>
</feature>
<comment type="catalytic activity">
    <reaction evidence="5">
        <text>alpha-D-ribose 1-phosphate = D-ribose 5-phosphate</text>
        <dbReference type="Rhea" id="RHEA:18793"/>
        <dbReference type="ChEBI" id="CHEBI:57720"/>
        <dbReference type="ChEBI" id="CHEBI:78346"/>
        <dbReference type="EC" id="5.4.2.7"/>
    </reaction>
</comment>
<dbReference type="Pfam" id="PF01676">
    <property type="entry name" value="Metalloenzyme"/>
    <property type="match status" value="1"/>
</dbReference>
<dbReference type="InterPro" id="IPR006124">
    <property type="entry name" value="Metalloenzyme"/>
</dbReference>